<dbReference type="NCBIfam" id="NF040586">
    <property type="entry name" value="FxSxx_TPR"/>
    <property type="match status" value="1"/>
</dbReference>
<dbReference type="Gene3D" id="1.25.40.10">
    <property type="entry name" value="Tetratricopeptide repeat domain"/>
    <property type="match status" value="2"/>
</dbReference>
<dbReference type="InterPro" id="IPR027417">
    <property type="entry name" value="P-loop_NTPase"/>
</dbReference>
<evidence type="ECO:0000256" key="1">
    <source>
        <dbReference type="SAM" id="MobiDB-lite"/>
    </source>
</evidence>
<dbReference type="AlphaFoldDB" id="A0A3M7CDM0"/>
<sequence>MAPSRNEITFERAETPPSPSSNVPFRRDPDFLDRPVLTERIHAGVSAPAGRVALVGLGGVGKSQLAVEYARQVRQRSPQTWVLWIHASNAARFDVSVRDVPDQLKLHGRRDPKTDLLQLLRSRLCDESKGRWMVVLDNADDASVLCDASATSDEARAGQRPIDYIPTCDHGSVLITSRSRSEALRLVYEREVIEILPMSEGEAERLLSSKLGQSSPEDGRLVRALECMPLAITQAAAYIREQTPWCSVGQYCEELERSRVSRTGLLRREAALAGRDVEARNSVLLTWQISFDHIHKTRRSAAELLSSMSFYDRLAIPETLLRAGIEGGETSVSTNDTSEIGEDLRTLRNFSFASRTTEKGTWEMHRLVQDATQLWLEDHRKLEEVREKVIHCLNAVLPDGSFEDWPQCRVLFPHARRLAEQRPQSESAVLEWAAILYKSASYARQQGDFDDALQMATLSMTTRLERLGGDSEATLSSMSIVASTYSNQGRWKEAEELEVKVMETSRRVLGLEHPDTLRSMNNLASTYWNQGRWKEAEELEVKVVETSRRVLGLEHPDTLRSMNNLASTYRNQGRWKEAEELEVKVMETMRRVLGLEHPDTLRSMNNLASTYWNQGRWKEAEELFVKVMETIRRVLGLEHPDTLTSMNNLPSTYGNQGRWADADKLLVETVEGRKNWCGPQHPHTLQAISSLEHVRRMRRQGSSSHDLAHSQHATQRAENEEDVPAQTRGKLRWRWPSKFSRRRHKEQLDL</sequence>
<dbReference type="Proteomes" id="UP000270230">
    <property type="component" value="Unassembled WGS sequence"/>
</dbReference>
<dbReference type="EMBL" id="QWIN01000539">
    <property type="protein sequence ID" value="RMY50198.1"/>
    <property type="molecule type" value="Genomic_DNA"/>
</dbReference>
<organism evidence="3 4">
    <name type="scientific">Hortaea werneckii</name>
    <name type="common">Black yeast</name>
    <name type="synonym">Cladosporium werneckii</name>
    <dbReference type="NCBI Taxonomy" id="91943"/>
    <lineage>
        <taxon>Eukaryota</taxon>
        <taxon>Fungi</taxon>
        <taxon>Dikarya</taxon>
        <taxon>Ascomycota</taxon>
        <taxon>Pezizomycotina</taxon>
        <taxon>Dothideomycetes</taxon>
        <taxon>Dothideomycetidae</taxon>
        <taxon>Mycosphaerellales</taxon>
        <taxon>Teratosphaeriaceae</taxon>
        <taxon>Hortaea</taxon>
    </lineage>
</organism>
<dbReference type="InterPro" id="IPR053137">
    <property type="entry name" value="NLR-like"/>
</dbReference>
<proteinExistence type="predicted"/>
<protein>
    <recommendedName>
        <fullName evidence="2">DUF7779 domain-containing protein</fullName>
    </recommendedName>
</protein>
<feature type="region of interest" description="Disordered" evidence="1">
    <location>
        <begin position="1"/>
        <end position="28"/>
    </location>
</feature>
<dbReference type="InterPro" id="IPR056681">
    <property type="entry name" value="DUF7779"/>
</dbReference>
<accession>A0A3M7CDM0</accession>
<reference evidence="3 4" key="1">
    <citation type="journal article" date="2018" name="BMC Genomics">
        <title>Genomic evidence for intraspecific hybridization in a clonal and extremely halotolerant yeast.</title>
        <authorList>
            <person name="Gostincar C."/>
            <person name="Stajich J.E."/>
            <person name="Zupancic J."/>
            <person name="Zalar P."/>
            <person name="Gunde-Cimerman N."/>
        </authorList>
    </citation>
    <scope>NUCLEOTIDE SEQUENCE [LARGE SCALE GENOMIC DNA]</scope>
    <source>
        <strain evidence="3 4">EXF-151</strain>
    </source>
</reference>
<gene>
    <name evidence="3" type="ORF">D0865_07044</name>
</gene>
<dbReference type="SUPFAM" id="SSF48452">
    <property type="entry name" value="TPR-like"/>
    <property type="match status" value="2"/>
</dbReference>
<dbReference type="OrthoDB" id="20872at2759"/>
<evidence type="ECO:0000313" key="4">
    <source>
        <dbReference type="Proteomes" id="UP000270230"/>
    </source>
</evidence>
<dbReference type="SUPFAM" id="SSF52540">
    <property type="entry name" value="P-loop containing nucleoside triphosphate hydrolases"/>
    <property type="match status" value="1"/>
</dbReference>
<dbReference type="Gene3D" id="3.40.50.300">
    <property type="entry name" value="P-loop containing nucleotide triphosphate hydrolases"/>
    <property type="match status" value="1"/>
</dbReference>
<dbReference type="PANTHER" id="PTHR46082">
    <property type="entry name" value="ATP/GTP-BINDING PROTEIN-RELATED"/>
    <property type="match status" value="1"/>
</dbReference>
<name>A0A3M7CDM0_HORWE</name>
<dbReference type="PRINTS" id="PR00381">
    <property type="entry name" value="KINESINLIGHT"/>
</dbReference>
<dbReference type="Pfam" id="PF25000">
    <property type="entry name" value="DUF7779"/>
    <property type="match status" value="1"/>
</dbReference>
<evidence type="ECO:0000259" key="2">
    <source>
        <dbReference type="Pfam" id="PF25000"/>
    </source>
</evidence>
<comment type="caution">
    <text evidence="3">The sequence shown here is derived from an EMBL/GenBank/DDBJ whole genome shotgun (WGS) entry which is preliminary data.</text>
</comment>
<feature type="compositionally biased region" description="Polar residues" evidence="1">
    <location>
        <begin position="700"/>
        <end position="716"/>
    </location>
</feature>
<feature type="region of interest" description="Disordered" evidence="1">
    <location>
        <begin position="696"/>
        <end position="729"/>
    </location>
</feature>
<feature type="domain" description="DUF7779" evidence="2">
    <location>
        <begin position="294"/>
        <end position="379"/>
    </location>
</feature>
<dbReference type="PANTHER" id="PTHR46082:SF6">
    <property type="entry name" value="AAA+ ATPASE DOMAIN-CONTAINING PROTEIN-RELATED"/>
    <property type="match status" value="1"/>
</dbReference>
<dbReference type="InterPro" id="IPR011990">
    <property type="entry name" value="TPR-like_helical_dom_sf"/>
</dbReference>
<dbReference type="Pfam" id="PF13374">
    <property type="entry name" value="TPR_10"/>
    <property type="match status" value="5"/>
</dbReference>
<evidence type="ECO:0000313" key="3">
    <source>
        <dbReference type="EMBL" id="RMY50198.1"/>
    </source>
</evidence>